<keyword evidence="3" id="KW-1133">Transmembrane helix</keyword>
<dbReference type="AlphaFoldDB" id="A0A6I6D2I7"/>
<dbReference type="InterPro" id="IPR003399">
    <property type="entry name" value="Mce/MlaD"/>
</dbReference>
<evidence type="ECO:0000256" key="2">
    <source>
        <dbReference type="SAM" id="MobiDB-lite"/>
    </source>
</evidence>
<keyword evidence="1" id="KW-0175">Coiled coil</keyword>
<accession>A0A6I6D2I7</accession>
<dbReference type="Proteomes" id="UP000427716">
    <property type="component" value="Chromosome"/>
</dbReference>
<evidence type="ECO:0000256" key="1">
    <source>
        <dbReference type="SAM" id="Coils"/>
    </source>
</evidence>
<keyword evidence="3" id="KW-0812">Transmembrane</keyword>
<evidence type="ECO:0000259" key="4">
    <source>
        <dbReference type="Pfam" id="PF02470"/>
    </source>
</evidence>
<organism evidence="5 6">
    <name type="scientific">Guyparkeria halophila</name>
    <dbReference type="NCBI Taxonomy" id="47960"/>
    <lineage>
        <taxon>Bacteria</taxon>
        <taxon>Pseudomonadati</taxon>
        <taxon>Pseudomonadota</taxon>
        <taxon>Gammaproteobacteria</taxon>
        <taxon>Chromatiales</taxon>
        <taxon>Thioalkalibacteraceae</taxon>
        <taxon>Guyparkeria</taxon>
    </lineage>
</organism>
<dbReference type="PANTHER" id="PTHR36698:SF2">
    <property type="entry name" value="MCE_MLAD DOMAIN-CONTAINING PROTEIN"/>
    <property type="match status" value="1"/>
</dbReference>
<keyword evidence="6" id="KW-1185">Reference proteome</keyword>
<gene>
    <name evidence="5" type="ORF">GM160_05345</name>
</gene>
<protein>
    <submittedName>
        <fullName evidence="5">MCE family protein</fullName>
    </submittedName>
</protein>
<feature type="coiled-coil region" evidence="1">
    <location>
        <begin position="180"/>
        <end position="207"/>
    </location>
</feature>
<evidence type="ECO:0000256" key="3">
    <source>
        <dbReference type="SAM" id="Phobius"/>
    </source>
</evidence>
<dbReference type="KEGG" id="ghl:GM160_05345"/>
<feature type="region of interest" description="Disordered" evidence="2">
    <location>
        <begin position="300"/>
        <end position="323"/>
    </location>
</feature>
<keyword evidence="3" id="KW-0472">Membrane</keyword>
<name>A0A6I6D2I7_9GAMM</name>
<feature type="transmembrane region" description="Helical" evidence="3">
    <location>
        <begin position="7"/>
        <end position="29"/>
    </location>
</feature>
<dbReference type="RefSeq" id="WP_156573746.1">
    <property type="nucleotide sequence ID" value="NZ_CP046415.1"/>
</dbReference>
<reference evidence="5 6" key="1">
    <citation type="submission" date="2019-11" db="EMBL/GenBank/DDBJ databases">
        <authorList>
            <person name="Zhang J."/>
            <person name="Sun C."/>
        </authorList>
    </citation>
    <scope>NUCLEOTIDE SEQUENCE [LARGE SCALE GENOMIC DNA]</scope>
    <source>
        <strain evidence="6">sp2</strain>
    </source>
</reference>
<dbReference type="EMBL" id="CP046415">
    <property type="protein sequence ID" value="QGT78367.1"/>
    <property type="molecule type" value="Genomic_DNA"/>
</dbReference>
<dbReference type="SUPFAM" id="SSF58104">
    <property type="entry name" value="Methyl-accepting chemotaxis protein (MCP) signaling domain"/>
    <property type="match status" value="1"/>
</dbReference>
<dbReference type="PANTHER" id="PTHR36698">
    <property type="entry name" value="BLL5892 PROTEIN"/>
    <property type="match status" value="1"/>
</dbReference>
<sequence>MESKVNYSIVGLFVVLLLGASLLTAWWLYSGGSSRQYSPYLVYATDSVSGLNSDSRVYYHGVDVGYVDEIRIDRNNPDNIRIRLLIDQTVPIRADTSAQLQPQGVTGLSVLNLKGGSADQDLPAAPDACCPVIPYEPSLFSKLEGGLNDTMVRLVAVSERIDRLLRKENLEAIERTVTNLDQITGTLAEERETLRALMQNASRTAENTAELTESGERLLARAEGTMDSLDQAIGRVSGTMDTFEQTADRVATAAEATVGFSQAGERAADEISRQTLPDMSLLIRDLRDLSRRLSEFTTTLDDDPSRALFGGDRRAPGPGEANP</sequence>
<dbReference type="Pfam" id="PF02470">
    <property type="entry name" value="MlaD"/>
    <property type="match status" value="1"/>
</dbReference>
<evidence type="ECO:0000313" key="5">
    <source>
        <dbReference type="EMBL" id="QGT78367.1"/>
    </source>
</evidence>
<evidence type="ECO:0000313" key="6">
    <source>
        <dbReference type="Proteomes" id="UP000427716"/>
    </source>
</evidence>
<feature type="domain" description="Mce/MlaD" evidence="4">
    <location>
        <begin position="40"/>
        <end position="116"/>
    </location>
</feature>
<proteinExistence type="predicted"/>